<comment type="caution">
    <text evidence="2">The sequence shown here is derived from an EMBL/GenBank/DDBJ whole genome shotgun (WGS) entry which is preliminary data.</text>
</comment>
<accession>A0A263BVA5</accession>
<protein>
    <submittedName>
        <fullName evidence="2">Asp23/Gls24 family envelope stress response protein</fullName>
    </submittedName>
</protein>
<dbReference type="EMBL" id="NPIA01000002">
    <property type="protein sequence ID" value="OZM57625.1"/>
    <property type="molecule type" value="Genomic_DNA"/>
</dbReference>
<evidence type="ECO:0000313" key="2">
    <source>
        <dbReference type="EMBL" id="OZM57625.1"/>
    </source>
</evidence>
<evidence type="ECO:0000313" key="3">
    <source>
        <dbReference type="Proteomes" id="UP000217083"/>
    </source>
</evidence>
<reference evidence="2 3" key="2">
    <citation type="submission" date="2017-09" db="EMBL/GenBank/DDBJ databases">
        <title>Bacillus patelloidae sp. nov., isolated from the intestinal tract of a marine limpet.</title>
        <authorList>
            <person name="Liu R."/>
            <person name="Dong C."/>
            <person name="Shao Z."/>
        </authorList>
    </citation>
    <scope>NUCLEOTIDE SEQUENCE [LARGE SCALE GENOMIC DNA]</scope>
    <source>
        <strain evidence="2 3">SA5d-4</strain>
    </source>
</reference>
<keyword evidence="3" id="KW-1185">Reference proteome</keyword>
<dbReference type="PANTHER" id="PTHR34297:SF1">
    <property type="entry name" value="ASP23_GLS24 FAMILY ENVELOPE STRESS RESPONSE PROTEIN"/>
    <property type="match status" value="1"/>
</dbReference>
<dbReference type="Pfam" id="PF03780">
    <property type="entry name" value="Asp23"/>
    <property type="match status" value="1"/>
</dbReference>
<name>A0A263BVA5_9BACI</name>
<organism evidence="2 3">
    <name type="scientific">Lottiidibacillus patelloidae</name>
    <dbReference type="NCBI Taxonomy" id="2670334"/>
    <lineage>
        <taxon>Bacteria</taxon>
        <taxon>Bacillati</taxon>
        <taxon>Bacillota</taxon>
        <taxon>Bacilli</taxon>
        <taxon>Bacillales</taxon>
        <taxon>Bacillaceae</taxon>
        <taxon>Lottiidibacillus</taxon>
    </lineage>
</organism>
<sequence length="128" mass="14102">MENHTLEMNEHTSLGKVEIAPEVIEVIASIAAAEVQGVAELRGNFASGVAERLGRKVHRKGVKVELKEDGIEIDIEIVVLYGNSIPEVGKQVQDNIRSQMLTMTALEPKNINISIVGIQFKKDELIEE</sequence>
<evidence type="ECO:0000256" key="1">
    <source>
        <dbReference type="ARBA" id="ARBA00005721"/>
    </source>
</evidence>
<reference evidence="3" key="1">
    <citation type="submission" date="2017-08" db="EMBL/GenBank/DDBJ databases">
        <authorList>
            <person name="Huang Z."/>
        </authorList>
    </citation>
    <scope>NUCLEOTIDE SEQUENCE [LARGE SCALE GENOMIC DNA]</scope>
    <source>
        <strain evidence="3">SA5d-4</strain>
    </source>
</reference>
<dbReference type="PANTHER" id="PTHR34297">
    <property type="entry name" value="HYPOTHETICAL CYTOSOLIC PROTEIN-RELATED"/>
    <property type="match status" value="1"/>
</dbReference>
<comment type="similarity">
    <text evidence="1">Belongs to the asp23 family.</text>
</comment>
<dbReference type="RefSeq" id="WP_094922460.1">
    <property type="nucleotide sequence ID" value="NZ_NPIA01000002.1"/>
</dbReference>
<gene>
    <name evidence="2" type="ORF">CIB95_04440</name>
</gene>
<dbReference type="Proteomes" id="UP000217083">
    <property type="component" value="Unassembled WGS sequence"/>
</dbReference>
<dbReference type="AlphaFoldDB" id="A0A263BVA5"/>
<dbReference type="InterPro" id="IPR005531">
    <property type="entry name" value="Asp23"/>
</dbReference>
<proteinExistence type="inferred from homology"/>